<evidence type="ECO:0000256" key="6">
    <source>
        <dbReference type="ARBA" id="ARBA00036735"/>
    </source>
</evidence>
<evidence type="ECO:0000256" key="1">
    <source>
        <dbReference type="ARBA" id="ARBA00004613"/>
    </source>
</evidence>
<comment type="catalytic activity">
    <reaction evidence="7">
        <text>L-dopachrome = 5,6-dihydroxyindole-2-carboxylate</text>
        <dbReference type="Rhea" id="RHEA:13041"/>
        <dbReference type="ChEBI" id="CHEBI:16875"/>
        <dbReference type="ChEBI" id="CHEBI:57509"/>
        <dbReference type="EC" id="5.3.3.12"/>
    </reaction>
</comment>
<evidence type="ECO:0000256" key="4">
    <source>
        <dbReference type="ARBA" id="ARBA00022525"/>
    </source>
</evidence>
<evidence type="ECO:0000256" key="7">
    <source>
        <dbReference type="ARBA" id="ARBA00036823"/>
    </source>
</evidence>
<evidence type="ECO:0000256" key="11">
    <source>
        <dbReference type="ARBA" id="ARBA00041912"/>
    </source>
</evidence>
<evidence type="ECO:0000256" key="3">
    <source>
        <dbReference type="ARBA" id="ARBA00022514"/>
    </source>
</evidence>
<dbReference type="EC" id="5.3.3.12" evidence="8"/>
<organism evidence="13 14">
    <name type="scientific">Dendrothele bispora (strain CBS 962.96)</name>
    <dbReference type="NCBI Taxonomy" id="1314807"/>
    <lineage>
        <taxon>Eukaryota</taxon>
        <taxon>Fungi</taxon>
        <taxon>Dikarya</taxon>
        <taxon>Basidiomycota</taxon>
        <taxon>Agaricomycotina</taxon>
        <taxon>Agaricomycetes</taxon>
        <taxon>Agaricomycetidae</taxon>
        <taxon>Agaricales</taxon>
        <taxon>Agaricales incertae sedis</taxon>
        <taxon>Dendrothele</taxon>
    </lineage>
</organism>
<keyword evidence="4" id="KW-0964">Secreted</keyword>
<evidence type="ECO:0000256" key="2">
    <source>
        <dbReference type="ARBA" id="ARBA00005851"/>
    </source>
</evidence>
<comment type="similarity">
    <text evidence="2">Belongs to the MIF family.</text>
</comment>
<gene>
    <name evidence="13" type="ORF">K435DRAFT_778569</name>
</gene>
<dbReference type="PANTHER" id="PTHR11954:SF6">
    <property type="entry name" value="MACROPHAGE MIGRATION INHIBITORY FACTOR"/>
    <property type="match status" value="1"/>
</dbReference>
<reference evidence="13 14" key="1">
    <citation type="journal article" date="2019" name="Nat. Ecol. Evol.">
        <title>Megaphylogeny resolves global patterns of mushroom evolution.</title>
        <authorList>
            <person name="Varga T."/>
            <person name="Krizsan K."/>
            <person name="Foldi C."/>
            <person name="Dima B."/>
            <person name="Sanchez-Garcia M."/>
            <person name="Sanchez-Ramirez S."/>
            <person name="Szollosi G.J."/>
            <person name="Szarkandi J.G."/>
            <person name="Papp V."/>
            <person name="Albert L."/>
            <person name="Andreopoulos W."/>
            <person name="Angelini C."/>
            <person name="Antonin V."/>
            <person name="Barry K.W."/>
            <person name="Bougher N.L."/>
            <person name="Buchanan P."/>
            <person name="Buyck B."/>
            <person name="Bense V."/>
            <person name="Catcheside P."/>
            <person name="Chovatia M."/>
            <person name="Cooper J."/>
            <person name="Damon W."/>
            <person name="Desjardin D."/>
            <person name="Finy P."/>
            <person name="Geml J."/>
            <person name="Haridas S."/>
            <person name="Hughes K."/>
            <person name="Justo A."/>
            <person name="Karasinski D."/>
            <person name="Kautmanova I."/>
            <person name="Kiss B."/>
            <person name="Kocsube S."/>
            <person name="Kotiranta H."/>
            <person name="LaButti K.M."/>
            <person name="Lechner B.E."/>
            <person name="Liimatainen K."/>
            <person name="Lipzen A."/>
            <person name="Lukacs Z."/>
            <person name="Mihaltcheva S."/>
            <person name="Morgado L.N."/>
            <person name="Niskanen T."/>
            <person name="Noordeloos M.E."/>
            <person name="Ohm R.A."/>
            <person name="Ortiz-Santana B."/>
            <person name="Ovrebo C."/>
            <person name="Racz N."/>
            <person name="Riley R."/>
            <person name="Savchenko A."/>
            <person name="Shiryaev A."/>
            <person name="Soop K."/>
            <person name="Spirin V."/>
            <person name="Szebenyi C."/>
            <person name="Tomsovsky M."/>
            <person name="Tulloss R.E."/>
            <person name="Uehling J."/>
            <person name="Grigoriev I.V."/>
            <person name="Vagvolgyi C."/>
            <person name="Papp T."/>
            <person name="Martin F.M."/>
            <person name="Miettinen O."/>
            <person name="Hibbett D.S."/>
            <person name="Nagy L.G."/>
        </authorList>
    </citation>
    <scope>NUCLEOTIDE SEQUENCE [LARGE SCALE GENOMIC DNA]</scope>
    <source>
        <strain evidence="13 14">CBS 962.96</strain>
    </source>
</reference>
<dbReference type="SUPFAM" id="SSF55331">
    <property type="entry name" value="Tautomerase/MIF"/>
    <property type="match status" value="1"/>
</dbReference>
<dbReference type="Gene3D" id="3.30.429.10">
    <property type="entry name" value="Macrophage Migration Inhibitory Factor"/>
    <property type="match status" value="1"/>
</dbReference>
<evidence type="ECO:0000313" key="14">
    <source>
        <dbReference type="Proteomes" id="UP000297245"/>
    </source>
</evidence>
<dbReference type="Proteomes" id="UP000297245">
    <property type="component" value="Unassembled WGS sequence"/>
</dbReference>
<dbReference type="EMBL" id="ML179179">
    <property type="protein sequence ID" value="THU96356.1"/>
    <property type="molecule type" value="Genomic_DNA"/>
</dbReference>
<keyword evidence="5" id="KW-0413">Isomerase</keyword>
<dbReference type="GO" id="GO:0005615">
    <property type="term" value="C:extracellular space"/>
    <property type="evidence" value="ECO:0007669"/>
    <property type="project" value="UniProtKB-KW"/>
</dbReference>
<dbReference type="GO" id="GO:0004167">
    <property type="term" value="F:dopachrome isomerase activity"/>
    <property type="evidence" value="ECO:0007669"/>
    <property type="project" value="UniProtKB-EC"/>
</dbReference>
<evidence type="ECO:0000256" key="9">
    <source>
        <dbReference type="ARBA" id="ARBA00039086"/>
    </source>
</evidence>
<dbReference type="PANTHER" id="PTHR11954">
    <property type="entry name" value="D-DOPACHROME DECARBOXYLASE"/>
    <property type="match status" value="1"/>
</dbReference>
<dbReference type="InterPro" id="IPR014347">
    <property type="entry name" value="Tautomerase/MIF_sf"/>
</dbReference>
<evidence type="ECO:0000256" key="8">
    <source>
        <dbReference type="ARBA" id="ARBA00038932"/>
    </source>
</evidence>
<dbReference type="InterPro" id="IPR001398">
    <property type="entry name" value="Macrophage_inhib_fac"/>
</dbReference>
<proteinExistence type="inferred from homology"/>
<comment type="subcellular location">
    <subcellularLocation>
        <location evidence="1">Secreted</location>
    </subcellularLocation>
</comment>
<accession>A0A4S8M2L4</accession>
<evidence type="ECO:0000256" key="12">
    <source>
        <dbReference type="ARBA" id="ARBA00042730"/>
    </source>
</evidence>
<dbReference type="AlphaFoldDB" id="A0A4S8M2L4"/>
<evidence type="ECO:0000256" key="10">
    <source>
        <dbReference type="ARBA" id="ARBA00041631"/>
    </source>
</evidence>
<name>A0A4S8M2L4_DENBC</name>
<keyword evidence="14" id="KW-1185">Reference proteome</keyword>
<dbReference type="GO" id="GO:0050178">
    <property type="term" value="F:phenylpyruvate tautomerase activity"/>
    <property type="evidence" value="ECO:0007669"/>
    <property type="project" value="UniProtKB-EC"/>
</dbReference>
<sequence>MPALELKTNVKIPNLQEYMKEFSKFSANALGKPEEYICVLVLQDQPMTFRGSTEPAFFLNITSLGNINPDANIGYSAAFFEYFKKTLGVDGDRGYISFIDPGTENLGYKGTTFSALWANK</sequence>
<dbReference type="Pfam" id="PF01187">
    <property type="entry name" value="MIF"/>
    <property type="match status" value="1"/>
</dbReference>
<dbReference type="EC" id="5.3.2.1" evidence="9"/>
<comment type="catalytic activity">
    <reaction evidence="6">
        <text>3-phenylpyruvate = enol-phenylpyruvate</text>
        <dbReference type="Rhea" id="RHEA:17097"/>
        <dbReference type="ChEBI" id="CHEBI:16815"/>
        <dbReference type="ChEBI" id="CHEBI:18005"/>
        <dbReference type="EC" id="5.3.2.1"/>
    </reaction>
</comment>
<keyword evidence="3" id="KW-0202">Cytokine</keyword>
<protein>
    <recommendedName>
        <fullName evidence="12">L-dopachrome isomerase</fullName>
        <ecNumber evidence="9">5.3.2.1</ecNumber>
        <ecNumber evidence="8">5.3.3.12</ecNumber>
    </recommendedName>
    <alternativeName>
        <fullName evidence="10">L-dopachrome tautomerase</fullName>
    </alternativeName>
    <alternativeName>
        <fullName evidence="11">Phenylpyruvate tautomerase</fullName>
    </alternativeName>
</protein>
<dbReference type="OrthoDB" id="255819at2759"/>
<evidence type="ECO:0000313" key="13">
    <source>
        <dbReference type="EMBL" id="THU96356.1"/>
    </source>
</evidence>
<evidence type="ECO:0000256" key="5">
    <source>
        <dbReference type="ARBA" id="ARBA00023235"/>
    </source>
</evidence>